<evidence type="ECO:0000256" key="1">
    <source>
        <dbReference type="SAM" id="Phobius"/>
    </source>
</evidence>
<accession>A0A829D9B8</accession>
<organism evidence="2 3">
    <name type="scientific">Leptospira interrogans str. 2002000626</name>
    <dbReference type="NCBI Taxonomy" id="996803"/>
    <lineage>
        <taxon>Bacteria</taxon>
        <taxon>Pseudomonadati</taxon>
        <taxon>Spirochaetota</taxon>
        <taxon>Spirochaetia</taxon>
        <taxon>Leptospirales</taxon>
        <taxon>Leptospiraceae</taxon>
        <taxon>Leptospira</taxon>
    </lineage>
</organism>
<evidence type="ECO:0000313" key="3">
    <source>
        <dbReference type="Proteomes" id="UP000012329"/>
    </source>
</evidence>
<keyword evidence="1" id="KW-1133">Transmembrane helix</keyword>
<dbReference type="EMBL" id="AFJL02000086">
    <property type="protein sequence ID" value="EMY05438.1"/>
    <property type="molecule type" value="Genomic_DNA"/>
</dbReference>
<feature type="transmembrane region" description="Helical" evidence="1">
    <location>
        <begin position="78"/>
        <end position="97"/>
    </location>
</feature>
<keyword evidence="1" id="KW-0472">Membrane</keyword>
<dbReference type="Gene3D" id="6.10.250.2700">
    <property type="match status" value="1"/>
</dbReference>
<name>A0A829D9B8_LEPIR</name>
<evidence type="ECO:0000313" key="2">
    <source>
        <dbReference type="EMBL" id="EMY05438.1"/>
    </source>
</evidence>
<dbReference type="AlphaFoldDB" id="A0A829D9B8"/>
<keyword evidence="1" id="KW-0812">Transmembrane</keyword>
<sequence length="98" mass="11173">MNLQGEVLDLRAEMKINFSEVNSKILKLQFEFEMETAKIRKELKTEIADLRAETKTDFLELQKSIVDIRKTISTQTRWILGGMLGVATLFAAIGKVIN</sequence>
<protein>
    <recommendedName>
        <fullName evidence="4">Hemolysin XhlA</fullName>
    </recommendedName>
</protein>
<dbReference type="Proteomes" id="UP000012329">
    <property type="component" value="Unassembled WGS sequence"/>
</dbReference>
<proteinExistence type="predicted"/>
<comment type="caution">
    <text evidence="2">The sequence shown here is derived from an EMBL/GenBank/DDBJ whole genome shotgun (WGS) entry which is preliminary data.</text>
</comment>
<evidence type="ECO:0008006" key="4">
    <source>
        <dbReference type="Google" id="ProtNLM"/>
    </source>
</evidence>
<gene>
    <name evidence="2" type="ORF">LEP1GSC029_2408</name>
</gene>
<reference evidence="2 3" key="1">
    <citation type="submission" date="2013-02" db="EMBL/GenBank/DDBJ databases">
        <authorList>
            <person name="Harkins D.M."/>
            <person name="Durkin A.S."/>
            <person name="Brinkac L.M."/>
            <person name="Haft D.H."/>
            <person name="Selengut J.D."/>
            <person name="Sanka R."/>
            <person name="DePew J."/>
            <person name="Purushe J."/>
            <person name="Whelen A.C."/>
            <person name="Vinetz J.M."/>
            <person name="Sutton G.G."/>
            <person name="Nierman W.C."/>
            <person name="Fouts D.E."/>
        </authorList>
    </citation>
    <scope>NUCLEOTIDE SEQUENCE [LARGE SCALE GENOMIC DNA]</scope>
    <source>
        <strain evidence="2 3">2002000626</strain>
    </source>
</reference>